<organism evidence="1 2">
    <name type="scientific">Neotoma lepida</name>
    <name type="common">Desert woodrat</name>
    <dbReference type="NCBI Taxonomy" id="56216"/>
    <lineage>
        <taxon>Eukaryota</taxon>
        <taxon>Metazoa</taxon>
        <taxon>Chordata</taxon>
        <taxon>Craniata</taxon>
        <taxon>Vertebrata</taxon>
        <taxon>Euteleostomi</taxon>
        <taxon>Mammalia</taxon>
        <taxon>Eutheria</taxon>
        <taxon>Euarchontoglires</taxon>
        <taxon>Glires</taxon>
        <taxon>Rodentia</taxon>
        <taxon>Myomorpha</taxon>
        <taxon>Muroidea</taxon>
        <taxon>Cricetidae</taxon>
        <taxon>Neotominae</taxon>
        <taxon>Neotoma</taxon>
    </lineage>
</organism>
<name>A0A1A6HPH6_NEOLE</name>
<reference evidence="1 2" key="1">
    <citation type="submission" date="2016-06" db="EMBL/GenBank/DDBJ databases">
        <title>The Draft Genome Sequence and Annotation of the Desert Woodrat Neotoma lepida.</title>
        <authorList>
            <person name="Campbell M."/>
            <person name="Oakeson K.F."/>
            <person name="Yandell M."/>
            <person name="Halpert J.R."/>
            <person name="Dearing D."/>
        </authorList>
    </citation>
    <scope>NUCLEOTIDE SEQUENCE [LARGE SCALE GENOMIC DNA]</scope>
    <source>
        <strain evidence="1">417</strain>
        <tissue evidence="1">Liver</tissue>
    </source>
</reference>
<dbReference type="EMBL" id="LZPO01017728">
    <property type="protein sequence ID" value="OBS79895.1"/>
    <property type="molecule type" value="Genomic_DNA"/>
</dbReference>
<keyword evidence="2" id="KW-1185">Reference proteome</keyword>
<sequence>MFTLKFDFASPGGGKKCTAPCLAWRRGRGAAAPGGGNIHGIRRGGREPRREAPGPGHCVCIGLWKSHFANFLPSACT</sequence>
<dbReference type="AlphaFoldDB" id="A0A1A6HPH6"/>
<dbReference type="Proteomes" id="UP000092124">
    <property type="component" value="Unassembled WGS sequence"/>
</dbReference>
<protein>
    <submittedName>
        <fullName evidence="1">Uncharacterized protein</fullName>
    </submittedName>
</protein>
<accession>A0A1A6HPH6</accession>
<evidence type="ECO:0000313" key="2">
    <source>
        <dbReference type="Proteomes" id="UP000092124"/>
    </source>
</evidence>
<evidence type="ECO:0000313" key="1">
    <source>
        <dbReference type="EMBL" id="OBS79895.1"/>
    </source>
</evidence>
<comment type="caution">
    <text evidence="1">The sequence shown here is derived from an EMBL/GenBank/DDBJ whole genome shotgun (WGS) entry which is preliminary data.</text>
</comment>
<gene>
    <name evidence="1" type="ORF">A6R68_21902</name>
</gene>
<proteinExistence type="predicted"/>